<reference evidence="1" key="2">
    <citation type="submission" date="2021-09" db="EMBL/GenBank/DDBJ databases">
        <authorList>
            <person name="Jia N."/>
            <person name="Wang J."/>
            <person name="Shi W."/>
            <person name="Du L."/>
            <person name="Sun Y."/>
            <person name="Zhan W."/>
            <person name="Jiang J."/>
            <person name="Wang Q."/>
            <person name="Zhang B."/>
            <person name="Ji P."/>
            <person name="Sakyi L.B."/>
            <person name="Cui X."/>
            <person name="Yuan T."/>
            <person name="Jiang B."/>
            <person name="Yang W."/>
            <person name="Lam T.T.-Y."/>
            <person name="Chang Q."/>
            <person name="Ding S."/>
            <person name="Wang X."/>
            <person name="Zhu J."/>
            <person name="Ruan X."/>
            <person name="Zhao L."/>
            <person name="Wei J."/>
            <person name="Que T."/>
            <person name="Du C."/>
            <person name="Cheng J."/>
            <person name="Dai P."/>
            <person name="Han X."/>
            <person name="Huang E."/>
            <person name="Gao Y."/>
            <person name="Liu J."/>
            <person name="Shao H."/>
            <person name="Ye R."/>
            <person name="Li L."/>
            <person name="Wei W."/>
            <person name="Wang X."/>
            <person name="Wang C."/>
            <person name="Huo Q."/>
            <person name="Li W."/>
            <person name="Guo W."/>
            <person name="Chen H."/>
            <person name="Chen S."/>
            <person name="Zhou L."/>
            <person name="Zhou L."/>
            <person name="Ni X."/>
            <person name="Tian J."/>
            <person name="Zhou Y."/>
            <person name="Sheng Y."/>
            <person name="Liu T."/>
            <person name="Pan Y."/>
            <person name="Xia L."/>
            <person name="Li J."/>
            <person name="Zhao F."/>
            <person name="Cao W."/>
        </authorList>
    </citation>
    <scope>NUCLEOTIDE SEQUENCE</scope>
    <source>
        <strain evidence="1">Rsan-2018</strain>
        <tissue evidence="1">Larvae</tissue>
    </source>
</reference>
<comment type="caution">
    <text evidence="1">The sequence shown here is derived from an EMBL/GenBank/DDBJ whole genome shotgun (WGS) entry which is preliminary data.</text>
</comment>
<dbReference type="EMBL" id="JABSTV010001245">
    <property type="protein sequence ID" value="KAH7983236.1"/>
    <property type="molecule type" value="Genomic_DNA"/>
</dbReference>
<accession>A0A9D4T9A7</accession>
<keyword evidence="2" id="KW-1185">Reference proteome</keyword>
<proteinExistence type="predicted"/>
<evidence type="ECO:0000313" key="2">
    <source>
        <dbReference type="Proteomes" id="UP000821837"/>
    </source>
</evidence>
<evidence type="ECO:0000313" key="1">
    <source>
        <dbReference type="EMBL" id="KAH7983236.1"/>
    </source>
</evidence>
<protein>
    <submittedName>
        <fullName evidence="1">Uncharacterized protein</fullName>
    </submittedName>
</protein>
<sequence length="100" mass="11407">MLPVGVPPGFEHLPGGALGRVKDYVHRAKRQQHIMPVSAKLRRLPLALRQQDAMDLRRPRDDDVIVDGRGRRLHSTLHISNQTKNNHAEIRTQSQFFGKT</sequence>
<dbReference type="VEuPathDB" id="VectorBase:RSAN_035242"/>
<dbReference type="Proteomes" id="UP000821837">
    <property type="component" value="Chromosome 1"/>
</dbReference>
<name>A0A9D4T9A7_RHISA</name>
<reference evidence="1" key="1">
    <citation type="journal article" date="2020" name="Cell">
        <title>Large-Scale Comparative Analyses of Tick Genomes Elucidate Their Genetic Diversity and Vector Capacities.</title>
        <authorList>
            <consortium name="Tick Genome and Microbiome Consortium (TIGMIC)"/>
            <person name="Jia N."/>
            <person name="Wang J."/>
            <person name="Shi W."/>
            <person name="Du L."/>
            <person name="Sun Y."/>
            <person name="Zhan W."/>
            <person name="Jiang J.F."/>
            <person name="Wang Q."/>
            <person name="Zhang B."/>
            <person name="Ji P."/>
            <person name="Bell-Sakyi L."/>
            <person name="Cui X.M."/>
            <person name="Yuan T.T."/>
            <person name="Jiang B.G."/>
            <person name="Yang W.F."/>
            <person name="Lam T.T."/>
            <person name="Chang Q.C."/>
            <person name="Ding S.J."/>
            <person name="Wang X.J."/>
            <person name="Zhu J.G."/>
            <person name="Ruan X.D."/>
            <person name="Zhao L."/>
            <person name="Wei J.T."/>
            <person name="Ye R.Z."/>
            <person name="Que T.C."/>
            <person name="Du C.H."/>
            <person name="Zhou Y.H."/>
            <person name="Cheng J.X."/>
            <person name="Dai P.F."/>
            <person name="Guo W.B."/>
            <person name="Han X.H."/>
            <person name="Huang E.J."/>
            <person name="Li L.F."/>
            <person name="Wei W."/>
            <person name="Gao Y.C."/>
            <person name="Liu J.Z."/>
            <person name="Shao H.Z."/>
            <person name="Wang X."/>
            <person name="Wang C.C."/>
            <person name="Yang T.C."/>
            <person name="Huo Q.B."/>
            <person name="Li W."/>
            <person name="Chen H.Y."/>
            <person name="Chen S.E."/>
            <person name="Zhou L.G."/>
            <person name="Ni X.B."/>
            <person name="Tian J.H."/>
            <person name="Sheng Y."/>
            <person name="Liu T."/>
            <person name="Pan Y.S."/>
            <person name="Xia L.Y."/>
            <person name="Li J."/>
            <person name="Zhao F."/>
            <person name="Cao W.C."/>
        </authorList>
    </citation>
    <scope>NUCLEOTIDE SEQUENCE</scope>
    <source>
        <strain evidence="1">Rsan-2018</strain>
    </source>
</reference>
<dbReference type="AlphaFoldDB" id="A0A9D4T9A7"/>
<gene>
    <name evidence="1" type="ORF">HPB52_010346</name>
</gene>
<organism evidence="1 2">
    <name type="scientific">Rhipicephalus sanguineus</name>
    <name type="common">Brown dog tick</name>
    <name type="synonym">Ixodes sanguineus</name>
    <dbReference type="NCBI Taxonomy" id="34632"/>
    <lineage>
        <taxon>Eukaryota</taxon>
        <taxon>Metazoa</taxon>
        <taxon>Ecdysozoa</taxon>
        <taxon>Arthropoda</taxon>
        <taxon>Chelicerata</taxon>
        <taxon>Arachnida</taxon>
        <taxon>Acari</taxon>
        <taxon>Parasitiformes</taxon>
        <taxon>Ixodida</taxon>
        <taxon>Ixodoidea</taxon>
        <taxon>Ixodidae</taxon>
        <taxon>Rhipicephalinae</taxon>
        <taxon>Rhipicephalus</taxon>
        <taxon>Rhipicephalus</taxon>
    </lineage>
</organism>